<dbReference type="EMBL" id="JAUQSX010000009">
    <property type="protein sequence ID" value="MDO7848064.1"/>
    <property type="molecule type" value="Genomic_DNA"/>
</dbReference>
<organism evidence="1 2">
    <name type="scientific">Hymenobacter mellowenesis</name>
    <dbReference type="NCBI Taxonomy" id="3063995"/>
    <lineage>
        <taxon>Bacteria</taxon>
        <taxon>Pseudomonadati</taxon>
        <taxon>Bacteroidota</taxon>
        <taxon>Cytophagia</taxon>
        <taxon>Cytophagales</taxon>
        <taxon>Hymenobacteraceae</taxon>
        <taxon>Hymenobacter</taxon>
    </lineage>
</organism>
<evidence type="ECO:0000313" key="2">
    <source>
        <dbReference type="Proteomes" id="UP001167796"/>
    </source>
</evidence>
<gene>
    <name evidence="1" type="ORF">Q5H92_16990</name>
</gene>
<proteinExistence type="predicted"/>
<dbReference type="RefSeq" id="WP_305012746.1">
    <property type="nucleotide sequence ID" value="NZ_JAUQSX010000009.1"/>
</dbReference>
<reference evidence="1" key="1">
    <citation type="submission" date="2023-07" db="EMBL/GenBank/DDBJ databases">
        <authorList>
            <person name="Kim M.K."/>
        </authorList>
    </citation>
    <scope>NUCLEOTIDE SEQUENCE</scope>
    <source>
        <strain evidence="1">M29</strain>
    </source>
</reference>
<keyword evidence="2" id="KW-1185">Reference proteome</keyword>
<comment type="caution">
    <text evidence="1">The sequence shown here is derived from an EMBL/GenBank/DDBJ whole genome shotgun (WGS) entry which is preliminary data.</text>
</comment>
<name>A0ABT9AE16_9BACT</name>
<dbReference type="Proteomes" id="UP001167796">
    <property type="component" value="Unassembled WGS sequence"/>
</dbReference>
<protein>
    <submittedName>
        <fullName evidence="1">Uncharacterized protein</fullName>
    </submittedName>
</protein>
<sequence length="49" mass="5053">MPQNTTRRHCRARRVSGSFGFGAGPEQEESDALAAQAAAVSGAAGWFGS</sequence>
<accession>A0ABT9AE16</accession>
<evidence type="ECO:0000313" key="1">
    <source>
        <dbReference type="EMBL" id="MDO7848064.1"/>
    </source>
</evidence>